<dbReference type="SUPFAM" id="SSF55681">
    <property type="entry name" value="Class II aaRS and biotin synthetases"/>
    <property type="match status" value="1"/>
</dbReference>
<evidence type="ECO:0000256" key="3">
    <source>
        <dbReference type="ARBA" id="ARBA00022741"/>
    </source>
</evidence>
<evidence type="ECO:0000259" key="10">
    <source>
        <dbReference type="PROSITE" id="PS50862"/>
    </source>
</evidence>
<reference evidence="11 12" key="1">
    <citation type="submission" date="2014-04" db="EMBL/GenBank/DDBJ databases">
        <title>Aquimarina sp. 22II-S11-z7 Genome Sequencing.</title>
        <authorList>
            <person name="Lai Q."/>
        </authorList>
    </citation>
    <scope>NUCLEOTIDE SEQUENCE [LARGE SCALE GENOMIC DNA]</scope>
    <source>
        <strain evidence="11 12">22II-S11-z7</strain>
    </source>
</reference>
<keyword evidence="5 9" id="KW-0648">Protein biosynthesis</keyword>
<dbReference type="EMBL" id="AQRA01000007">
    <property type="protein sequence ID" value="EZH72755.1"/>
    <property type="molecule type" value="Genomic_DNA"/>
</dbReference>
<dbReference type="CDD" id="cd00778">
    <property type="entry name" value="ProRS_core_arch_euk"/>
    <property type="match status" value="1"/>
</dbReference>
<dbReference type="InterPro" id="IPR017449">
    <property type="entry name" value="Pro-tRNA_synth_II"/>
</dbReference>
<dbReference type="AlphaFoldDB" id="A0A023BRY6"/>
<name>A0A023BRY6_9FLAO</name>
<dbReference type="GO" id="GO:0006433">
    <property type="term" value="P:prolyl-tRNA aminoacylation"/>
    <property type="evidence" value="ECO:0007669"/>
    <property type="project" value="UniProtKB-UniRule"/>
</dbReference>
<dbReference type="GO" id="GO:0017101">
    <property type="term" value="C:aminoacyl-tRNA synthetase multienzyme complex"/>
    <property type="evidence" value="ECO:0007669"/>
    <property type="project" value="TreeGrafter"/>
</dbReference>
<proteinExistence type="inferred from homology"/>
<dbReference type="InterPro" id="IPR045864">
    <property type="entry name" value="aa-tRNA-synth_II/BPL/LPL"/>
</dbReference>
<dbReference type="SUPFAM" id="SSF52954">
    <property type="entry name" value="Class II aaRS ABD-related"/>
    <property type="match status" value="1"/>
</dbReference>
<comment type="function">
    <text evidence="9">Catalyzes the attachment of proline to tRNA(Pro) in a two-step reaction: proline is first activated by ATP to form Pro-AMP and then transferred to the acceptor end of tRNA(Pro).</text>
</comment>
<evidence type="ECO:0000256" key="1">
    <source>
        <dbReference type="ARBA" id="ARBA00022490"/>
    </source>
</evidence>
<dbReference type="InterPro" id="IPR033721">
    <property type="entry name" value="ProRS_core_arch_euk"/>
</dbReference>
<dbReference type="STRING" id="1317122.ATO12_21725"/>
<dbReference type="GO" id="GO:0005524">
    <property type="term" value="F:ATP binding"/>
    <property type="evidence" value="ECO:0007669"/>
    <property type="project" value="UniProtKB-UniRule"/>
</dbReference>
<keyword evidence="1 9" id="KW-0963">Cytoplasm</keyword>
<evidence type="ECO:0000313" key="12">
    <source>
        <dbReference type="Proteomes" id="UP000023541"/>
    </source>
</evidence>
<dbReference type="RefSeq" id="WP_034244052.1">
    <property type="nucleotide sequence ID" value="NZ_AQRA01000007.1"/>
</dbReference>
<dbReference type="OrthoDB" id="9809052at2"/>
<comment type="similarity">
    <text evidence="8 9">Belongs to the class-II aminoacyl-tRNA synthetase family. ProS type 3 subfamily.</text>
</comment>
<evidence type="ECO:0000256" key="9">
    <source>
        <dbReference type="HAMAP-Rule" id="MF_01571"/>
    </source>
</evidence>
<feature type="domain" description="Aminoacyl-transfer RNA synthetases class-II family profile" evidence="10">
    <location>
        <begin position="27"/>
        <end position="295"/>
    </location>
</feature>
<keyword evidence="3 9" id="KW-0547">Nucleotide-binding</keyword>
<dbReference type="PANTHER" id="PTHR43382">
    <property type="entry name" value="PROLYL-TRNA SYNTHETASE"/>
    <property type="match status" value="1"/>
</dbReference>
<keyword evidence="6 9" id="KW-0030">Aminoacyl-tRNA synthetase</keyword>
<dbReference type="PANTHER" id="PTHR43382:SF2">
    <property type="entry name" value="BIFUNCTIONAL GLUTAMATE_PROLINE--TRNA LIGASE"/>
    <property type="match status" value="1"/>
</dbReference>
<comment type="domain">
    <text evidence="9">Consists of three domains: the N-terminal catalytic domain, the anticodon-binding domain and the C-terminal extension.</text>
</comment>
<dbReference type="InterPro" id="IPR016061">
    <property type="entry name" value="Pro-tRNA_ligase_II_C"/>
</dbReference>
<evidence type="ECO:0000256" key="4">
    <source>
        <dbReference type="ARBA" id="ARBA00022840"/>
    </source>
</evidence>
<evidence type="ECO:0000256" key="2">
    <source>
        <dbReference type="ARBA" id="ARBA00022598"/>
    </source>
</evidence>
<dbReference type="Proteomes" id="UP000023541">
    <property type="component" value="Unassembled WGS sequence"/>
</dbReference>
<evidence type="ECO:0000313" key="11">
    <source>
        <dbReference type="EMBL" id="EZH72755.1"/>
    </source>
</evidence>
<dbReference type="eggNOG" id="COG0442">
    <property type="taxonomic scope" value="Bacteria"/>
</dbReference>
<dbReference type="Pfam" id="PF09180">
    <property type="entry name" value="ProRS-C_1"/>
    <property type="match status" value="1"/>
</dbReference>
<comment type="subcellular location">
    <subcellularLocation>
        <location evidence="9">Cytoplasm</location>
    </subcellularLocation>
</comment>
<dbReference type="FunFam" id="3.30.930.10:FF:000023">
    <property type="entry name" value="Proline--tRNA ligase"/>
    <property type="match status" value="1"/>
</dbReference>
<dbReference type="SMART" id="SM00946">
    <property type="entry name" value="ProRS-C_1"/>
    <property type="match status" value="1"/>
</dbReference>
<keyword evidence="4 9" id="KW-0067">ATP-binding</keyword>
<keyword evidence="12" id="KW-1185">Reference proteome</keyword>
<comment type="catalytic activity">
    <reaction evidence="7 9">
        <text>tRNA(Pro) + L-proline + ATP = L-prolyl-tRNA(Pro) + AMP + diphosphate</text>
        <dbReference type="Rhea" id="RHEA:14305"/>
        <dbReference type="Rhea" id="RHEA-COMP:9700"/>
        <dbReference type="Rhea" id="RHEA-COMP:9702"/>
        <dbReference type="ChEBI" id="CHEBI:30616"/>
        <dbReference type="ChEBI" id="CHEBI:33019"/>
        <dbReference type="ChEBI" id="CHEBI:60039"/>
        <dbReference type="ChEBI" id="CHEBI:78442"/>
        <dbReference type="ChEBI" id="CHEBI:78532"/>
        <dbReference type="ChEBI" id="CHEBI:456215"/>
        <dbReference type="EC" id="6.1.1.15"/>
    </reaction>
</comment>
<dbReference type="Pfam" id="PF00587">
    <property type="entry name" value="tRNA-synt_2b"/>
    <property type="match status" value="1"/>
</dbReference>
<dbReference type="Gene3D" id="3.30.110.30">
    <property type="entry name" value="C-terminal domain of ProRS"/>
    <property type="match status" value="1"/>
</dbReference>
<dbReference type="HAMAP" id="MF_01571">
    <property type="entry name" value="Pro_tRNA_synth_type3"/>
    <property type="match status" value="1"/>
</dbReference>
<keyword evidence="2 9" id="KW-0436">Ligase</keyword>
<dbReference type="GO" id="GO:0004827">
    <property type="term" value="F:proline-tRNA ligase activity"/>
    <property type="evidence" value="ECO:0007669"/>
    <property type="project" value="UniProtKB-UniRule"/>
</dbReference>
<dbReference type="InterPro" id="IPR002314">
    <property type="entry name" value="aa-tRNA-synt_IIb"/>
</dbReference>
<dbReference type="InterPro" id="IPR036621">
    <property type="entry name" value="Anticodon-bd_dom_sf"/>
</dbReference>
<dbReference type="SUPFAM" id="SSF64586">
    <property type="entry name" value="C-terminal domain of ProRS"/>
    <property type="match status" value="1"/>
</dbReference>
<protein>
    <recommendedName>
        <fullName evidence="9">Proline--tRNA ligase</fullName>
        <ecNumber evidence="9">6.1.1.15</ecNumber>
    </recommendedName>
    <alternativeName>
        <fullName evidence="9">Prolyl-tRNA synthetase</fullName>
        <shortName evidence="9">ProRS</shortName>
    </alternativeName>
</protein>
<comment type="subunit">
    <text evidence="9">Homodimer.</text>
</comment>
<dbReference type="InterPro" id="IPR004499">
    <property type="entry name" value="Pro-tRNA-ligase_IIa_arc-type"/>
</dbReference>
<dbReference type="GO" id="GO:0005737">
    <property type="term" value="C:cytoplasm"/>
    <property type="evidence" value="ECO:0007669"/>
    <property type="project" value="UniProtKB-SubCell"/>
</dbReference>
<dbReference type="Gene3D" id="3.40.50.800">
    <property type="entry name" value="Anticodon-binding domain"/>
    <property type="match status" value="1"/>
</dbReference>
<evidence type="ECO:0000256" key="5">
    <source>
        <dbReference type="ARBA" id="ARBA00022917"/>
    </source>
</evidence>
<gene>
    <name evidence="9" type="primary">proS</name>
    <name evidence="11" type="ORF">ATO12_21725</name>
</gene>
<dbReference type="InterPro" id="IPR004154">
    <property type="entry name" value="Anticodon-bd"/>
</dbReference>
<organism evidence="11 12">
    <name type="scientific">Aquimarina atlantica</name>
    <dbReference type="NCBI Taxonomy" id="1317122"/>
    <lineage>
        <taxon>Bacteria</taxon>
        <taxon>Pseudomonadati</taxon>
        <taxon>Bacteroidota</taxon>
        <taxon>Flavobacteriia</taxon>
        <taxon>Flavobacteriales</taxon>
        <taxon>Flavobacteriaceae</taxon>
        <taxon>Aquimarina</taxon>
    </lineage>
</organism>
<dbReference type="Pfam" id="PF03129">
    <property type="entry name" value="HGTP_anticodon"/>
    <property type="match status" value="1"/>
</dbReference>
<evidence type="ECO:0000256" key="8">
    <source>
        <dbReference type="ARBA" id="ARBA00060806"/>
    </source>
</evidence>
<accession>A0A023BRY6</accession>
<dbReference type="Gene3D" id="3.30.930.10">
    <property type="entry name" value="Bira Bifunctional Protein, Domain 2"/>
    <property type="match status" value="1"/>
</dbReference>
<dbReference type="InterPro" id="IPR006195">
    <property type="entry name" value="aa-tRNA-synth_II"/>
</dbReference>
<evidence type="ECO:0000256" key="6">
    <source>
        <dbReference type="ARBA" id="ARBA00023146"/>
    </source>
</evidence>
<dbReference type="PROSITE" id="PS50862">
    <property type="entry name" value="AA_TRNA_LIGASE_II"/>
    <property type="match status" value="1"/>
</dbReference>
<evidence type="ECO:0000256" key="7">
    <source>
        <dbReference type="ARBA" id="ARBA00047671"/>
    </source>
</evidence>
<comment type="caution">
    <text evidence="11">The sequence shown here is derived from an EMBL/GenBank/DDBJ whole genome shotgun (WGS) entry which is preliminary data.</text>
</comment>
<sequence>MSKNLTKRSEDYSKWYNELVVKADLAENSAVRGCMVIKPYGYAIWEKMQAELDKKFKETGHQNAYFPLFVPKSLFEAEEKNAEGFAKECAVVTHYRLKTDPEDSSKLIVDPKAKLEEELIVRPTSEAIIWNTYKGWIQSYRDLPLLVNQWANVVRWEMRTRLFLRTAEFLWQEGHTAHATRQEAIAETEQMNNVYADFAEQFMAIPVIRGRKTESERFAGAEDTYCIEALMQDGKALQAGTSHFLGQNFAKAFDVKFTSKEGKLDYVWATSWGVSTRLMGALIMTHSDDNGLVLPPNLAPIQVVIVPIYKGEEQLNQISEVANALVADLRSKGISVKFDNRDTHRPGAKFAQYELQGVPLRIAIGPKDLEKGTVELARRDTLTKQFVAKDEVVATIELLLVEIQESLHQKATQYRDEHITEVNSFDEFKDVLENKGGFISAHWDGSAETEQKIKELTKATIRCIPFDAKEEEGSCVYSNKPSKMRVLFAKAY</sequence>
<dbReference type="NCBIfam" id="TIGR00408">
    <property type="entry name" value="proS_fam_I"/>
    <property type="match status" value="1"/>
</dbReference>
<dbReference type="CDD" id="cd00862">
    <property type="entry name" value="ProRS_anticodon_zinc"/>
    <property type="match status" value="1"/>
</dbReference>
<dbReference type="EC" id="6.1.1.15" evidence="9"/>